<accession>A0A2V1E2U8</accession>
<organism evidence="3 4">
    <name type="scientific">Periconia macrospinosa</name>
    <dbReference type="NCBI Taxonomy" id="97972"/>
    <lineage>
        <taxon>Eukaryota</taxon>
        <taxon>Fungi</taxon>
        <taxon>Dikarya</taxon>
        <taxon>Ascomycota</taxon>
        <taxon>Pezizomycotina</taxon>
        <taxon>Dothideomycetes</taxon>
        <taxon>Pleosporomycetidae</taxon>
        <taxon>Pleosporales</taxon>
        <taxon>Massarineae</taxon>
        <taxon>Periconiaceae</taxon>
        <taxon>Periconia</taxon>
    </lineage>
</organism>
<evidence type="ECO:0000313" key="4">
    <source>
        <dbReference type="Proteomes" id="UP000244855"/>
    </source>
</evidence>
<keyword evidence="1" id="KW-0677">Repeat</keyword>
<dbReference type="InterPro" id="IPR056884">
    <property type="entry name" value="NPHP3-like_N"/>
</dbReference>
<evidence type="ECO:0000259" key="2">
    <source>
        <dbReference type="Pfam" id="PF24883"/>
    </source>
</evidence>
<dbReference type="OrthoDB" id="3787216at2759"/>
<proteinExistence type="predicted"/>
<name>A0A2V1E2U8_9PLEO</name>
<dbReference type="AlphaFoldDB" id="A0A2V1E2U8"/>
<evidence type="ECO:0000313" key="3">
    <source>
        <dbReference type="EMBL" id="PVI04472.1"/>
    </source>
</evidence>
<dbReference type="Proteomes" id="UP000244855">
    <property type="component" value="Unassembled WGS sequence"/>
</dbReference>
<sequence length="83" mass="9647">IQDVRLTDPRDDKKHIVETKGGLLAGSYRWILDHPSFRKWHSDPQSRLLWIKNNPSKGKTMLLCGTTNKLKKSSSNNMSLFFY</sequence>
<dbReference type="STRING" id="97972.A0A2V1E2U8"/>
<evidence type="ECO:0000256" key="1">
    <source>
        <dbReference type="ARBA" id="ARBA00022737"/>
    </source>
</evidence>
<feature type="non-terminal residue" evidence="3">
    <location>
        <position position="1"/>
    </location>
</feature>
<dbReference type="Pfam" id="PF24883">
    <property type="entry name" value="NPHP3_N"/>
    <property type="match status" value="1"/>
</dbReference>
<reference evidence="3 4" key="1">
    <citation type="journal article" date="2018" name="Sci. Rep.">
        <title>Comparative genomics provides insights into the lifestyle and reveals functional heterogeneity of dark septate endophytic fungi.</title>
        <authorList>
            <person name="Knapp D.G."/>
            <person name="Nemeth J.B."/>
            <person name="Barry K."/>
            <person name="Hainaut M."/>
            <person name="Henrissat B."/>
            <person name="Johnson J."/>
            <person name="Kuo A."/>
            <person name="Lim J.H.P."/>
            <person name="Lipzen A."/>
            <person name="Nolan M."/>
            <person name="Ohm R.A."/>
            <person name="Tamas L."/>
            <person name="Grigoriev I.V."/>
            <person name="Spatafora J.W."/>
            <person name="Nagy L.G."/>
            <person name="Kovacs G.M."/>
        </authorList>
    </citation>
    <scope>NUCLEOTIDE SEQUENCE [LARGE SCALE GENOMIC DNA]</scope>
    <source>
        <strain evidence="3 4">DSE2036</strain>
    </source>
</reference>
<dbReference type="EMBL" id="KZ805321">
    <property type="protein sequence ID" value="PVI04472.1"/>
    <property type="molecule type" value="Genomic_DNA"/>
</dbReference>
<protein>
    <recommendedName>
        <fullName evidence="2">Nephrocystin 3-like N-terminal domain-containing protein</fullName>
    </recommendedName>
</protein>
<keyword evidence="4" id="KW-1185">Reference proteome</keyword>
<feature type="domain" description="Nephrocystin 3-like N-terminal" evidence="2">
    <location>
        <begin position="26"/>
        <end position="82"/>
    </location>
</feature>
<gene>
    <name evidence="3" type="ORF">DM02DRAFT_692192</name>
</gene>